<evidence type="ECO:0000313" key="13">
    <source>
        <dbReference type="Proteomes" id="UP000265691"/>
    </source>
</evidence>
<evidence type="ECO:0000256" key="5">
    <source>
        <dbReference type="ARBA" id="ARBA00022683"/>
    </source>
</evidence>
<comment type="subcellular location">
    <subcellularLocation>
        <location evidence="1">Cytoplasm</location>
    </subcellularLocation>
</comment>
<dbReference type="RefSeq" id="WP_119524674.1">
    <property type="nucleotide sequence ID" value="NZ_NRHC01000026.1"/>
</dbReference>
<evidence type="ECO:0000259" key="11">
    <source>
        <dbReference type="PROSITE" id="PS51093"/>
    </source>
</evidence>
<accession>A0A3A1YC83</accession>
<organism evidence="12 13">
    <name type="scientific">Psittacicella hinzii</name>
    <dbReference type="NCBI Taxonomy" id="2028575"/>
    <lineage>
        <taxon>Bacteria</taxon>
        <taxon>Pseudomonadati</taxon>
        <taxon>Pseudomonadota</taxon>
        <taxon>Gammaproteobacteria</taxon>
        <taxon>Pasteurellales</taxon>
        <taxon>Psittacicellaceae</taxon>
        <taxon>Psittacicella</taxon>
    </lineage>
</organism>
<dbReference type="InterPro" id="IPR001127">
    <property type="entry name" value="PTS_EIIA_1_perm"/>
</dbReference>
<evidence type="ECO:0000313" key="12">
    <source>
        <dbReference type="EMBL" id="RIY33727.1"/>
    </source>
</evidence>
<sequence>MGLLKAIFDFFNKPNETTVTVYAPLSGEVLAIEDVSDIVFSDLILGDGIAIKPDLEQKYVVSPVDGTVVQLYQTQHAVMLSTPPGLNIFIHVGFNTFTLRGQCFNSLVALDQKVKLTEALLEVDFNLIAAKNLETVTPIVVSNLNDKFEIVEKLSAGARVEAGITPIYKIKFKR</sequence>
<comment type="caution">
    <text evidence="12">The sequence shown here is derived from an EMBL/GenBank/DDBJ whole genome shotgun (WGS) entry which is preliminary data.</text>
</comment>
<dbReference type="AlphaFoldDB" id="A0A3A1YC83"/>
<evidence type="ECO:0000256" key="6">
    <source>
        <dbReference type="ARBA" id="ARBA00022777"/>
    </source>
</evidence>
<dbReference type="InterPro" id="IPR011055">
    <property type="entry name" value="Dup_hybrid_motif"/>
</dbReference>
<keyword evidence="5" id="KW-0598">Phosphotransferase system</keyword>
<dbReference type="NCBIfam" id="TIGR00830">
    <property type="entry name" value="PTBA"/>
    <property type="match status" value="1"/>
</dbReference>
<dbReference type="InterPro" id="IPR050890">
    <property type="entry name" value="PTS_EIIA_component"/>
</dbReference>
<keyword evidence="4" id="KW-0808">Transferase</keyword>
<protein>
    <recommendedName>
        <fullName evidence="7">PTS system glucose-specific EIIA component</fullName>
    </recommendedName>
    <alternativeName>
        <fullName evidence="10">EIIA-Glc</fullName>
    </alternativeName>
    <alternativeName>
        <fullName evidence="9">EIII-Glc</fullName>
    </alternativeName>
    <alternativeName>
        <fullName evidence="8">Glucose-specific phosphotransferase enzyme IIA component</fullName>
    </alternativeName>
</protein>
<keyword evidence="2" id="KW-0813">Transport</keyword>
<evidence type="ECO:0000256" key="4">
    <source>
        <dbReference type="ARBA" id="ARBA00022679"/>
    </source>
</evidence>
<dbReference type="OrthoDB" id="7571469at2"/>
<dbReference type="EMBL" id="NRHC01000026">
    <property type="protein sequence ID" value="RIY33727.1"/>
    <property type="molecule type" value="Genomic_DNA"/>
</dbReference>
<gene>
    <name evidence="12" type="ORF">CKF54_02300</name>
</gene>
<dbReference type="GO" id="GO:0009401">
    <property type="term" value="P:phosphoenolpyruvate-dependent sugar phosphotransferase system"/>
    <property type="evidence" value="ECO:0007669"/>
    <property type="project" value="UniProtKB-KW"/>
</dbReference>
<evidence type="ECO:0000256" key="8">
    <source>
        <dbReference type="ARBA" id="ARBA00042296"/>
    </source>
</evidence>
<evidence type="ECO:0000256" key="7">
    <source>
        <dbReference type="ARBA" id="ARBA00039163"/>
    </source>
</evidence>
<keyword evidence="13" id="KW-1185">Reference proteome</keyword>
<reference evidence="12 13" key="1">
    <citation type="submission" date="2017-08" db="EMBL/GenBank/DDBJ databases">
        <title>Reclassification of Bisgaard taxon 37 and 44.</title>
        <authorList>
            <person name="Christensen H."/>
        </authorList>
    </citation>
    <scope>NUCLEOTIDE SEQUENCE [LARGE SCALE GENOMIC DNA]</scope>
    <source>
        <strain evidence="12 13">B96_3</strain>
    </source>
</reference>
<evidence type="ECO:0000256" key="2">
    <source>
        <dbReference type="ARBA" id="ARBA00022448"/>
    </source>
</evidence>
<dbReference type="PANTHER" id="PTHR45008:SF1">
    <property type="entry name" value="PTS SYSTEM GLUCOSE-SPECIFIC EIIA COMPONENT"/>
    <property type="match status" value="1"/>
</dbReference>
<evidence type="ECO:0000256" key="3">
    <source>
        <dbReference type="ARBA" id="ARBA00022597"/>
    </source>
</evidence>
<proteinExistence type="predicted"/>
<dbReference type="Pfam" id="PF00358">
    <property type="entry name" value="PTS_EIIA_1"/>
    <property type="match status" value="1"/>
</dbReference>
<dbReference type="GO" id="GO:0005737">
    <property type="term" value="C:cytoplasm"/>
    <property type="evidence" value="ECO:0007669"/>
    <property type="project" value="UniProtKB-SubCell"/>
</dbReference>
<keyword evidence="3" id="KW-0762">Sugar transport</keyword>
<evidence type="ECO:0000256" key="10">
    <source>
        <dbReference type="ARBA" id="ARBA00042873"/>
    </source>
</evidence>
<dbReference type="PANTHER" id="PTHR45008">
    <property type="entry name" value="PTS SYSTEM GLUCOSE-SPECIFIC EIIA COMPONENT"/>
    <property type="match status" value="1"/>
</dbReference>
<dbReference type="PROSITE" id="PS51093">
    <property type="entry name" value="PTS_EIIA_TYPE_1"/>
    <property type="match status" value="1"/>
</dbReference>
<evidence type="ECO:0000256" key="1">
    <source>
        <dbReference type="ARBA" id="ARBA00004496"/>
    </source>
</evidence>
<dbReference type="SUPFAM" id="SSF51261">
    <property type="entry name" value="Duplicated hybrid motif"/>
    <property type="match status" value="1"/>
</dbReference>
<feature type="domain" description="PTS EIIA type-1" evidence="11">
    <location>
        <begin position="37"/>
        <end position="143"/>
    </location>
</feature>
<keyword evidence="6" id="KW-0418">Kinase</keyword>
<dbReference type="FunFam" id="2.70.70.10:FF:000001">
    <property type="entry name" value="PTS system glucose-specific IIA component"/>
    <property type="match status" value="1"/>
</dbReference>
<evidence type="ECO:0000256" key="9">
    <source>
        <dbReference type="ARBA" id="ARBA00042526"/>
    </source>
</evidence>
<dbReference type="Gene3D" id="2.70.70.10">
    <property type="entry name" value="Glucose Permease (Domain IIA)"/>
    <property type="match status" value="1"/>
</dbReference>
<dbReference type="GO" id="GO:0016301">
    <property type="term" value="F:kinase activity"/>
    <property type="evidence" value="ECO:0007669"/>
    <property type="project" value="UniProtKB-KW"/>
</dbReference>
<dbReference type="Proteomes" id="UP000265691">
    <property type="component" value="Unassembled WGS sequence"/>
</dbReference>
<name>A0A3A1YC83_9GAMM</name>